<proteinExistence type="predicted"/>
<gene>
    <name evidence="1" type="ORF">Aspvir_004939</name>
</gene>
<comment type="caution">
    <text evidence="1">The sequence shown here is derived from an EMBL/GenBank/DDBJ whole genome shotgun (WGS) entry which is preliminary data.</text>
</comment>
<accession>A0A9P3BYL3</accession>
<organism evidence="1 2">
    <name type="scientific">Aspergillus viridinutans</name>
    <dbReference type="NCBI Taxonomy" id="75553"/>
    <lineage>
        <taxon>Eukaryota</taxon>
        <taxon>Fungi</taxon>
        <taxon>Dikarya</taxon>
        <taxon>Ascomycota</taxon>
        <taxon>Pezizomycotina</taxon>
        <taxon>Eurotiomycetes</taxon>
        <taxon>Eurotiomycetidae</taxon>
        <taxon>Eurotiales</taxon>
        <taxon>Aspergillaceae</taxon>
        <taxon>Aspergillus</taxon>
        <taxon>Aspergillus subgen. Fumigati</taxon>
    </lineage>
</organism>
<evidence type="ECO:0000313" key="2">
    <source>
        <dbReference type="Proteomes" id="UP000710440"/>
    </source>
</evidence>
<sequence>MQFHTAELYLCQIALFDRKTRNDSMFWSSLRVEALSMGLVAAKQFFQFYLALPLRAETVFNNTQWVQSGFCLTLTAKLSVAASDSSIGQQVAKLRESLDMSLILQQVILRVQALVTPLVDARGERDVFYHYENRLKRLQWWYETQMTQIPVQRQHHASPTTMAYNHIPTAGPSPVSTEDLQTQWPSLLPDATIDDLFNEWNPDMGIYFGFE</sequence>
<reference evidence="1 2" key="1">
    <citation type="submission" date="2021-02" db="EMBL/GenBank/DDBJ databases">
        <title>Pan-genome distribution and transcriptional activeness of fungal secondary metabolism genes in Aspergillus section Fumigati.</title>
        <authorList>
            <person name="Takahashi H."/>
            <person name="Umemura M."/>
            <person name="Ninomiya A."/>
            <person name="Kusuya Y."/>
            <person name="Urayama S."/>
            <person name="Shimizu M."/>
            <person name="Watanabe A."/>
            <person name="Kamei K."/>
            <person name="Yaguchi T."/>
            <person name="Hagiwara D."/>
        </authorList>
    </citation>
    <scope>NUCLEOTIDE SEQUENCE [LARGE SCALE GENOMIC DNA]</scope>
    <source>
        <strain evidence="1 2">IFM 47045</strain>
    </source>
</reference>
<evidence type="ECO:0000313" key="1">
    <source>
        <dbReference type="EMBL" id="GIK00909.1"/>
    </source>
</evidence>
<dbReference type="EMBL" id="BOPL01000002">
    <property type="protein sequence ID" value="GIK00909.1"/>
    <property type="molecule type" value="Genomic_DNA"/>
</dbReference>
<keyword evidence="2" id="KW-1185">Reference proteome</keyword>
<name>A0A9P3BYL3_ASPVI</name>
<dbReference type="GeneID" id="66932921"/>
<dbReference type="AlphaFoldDB" id="A0A9P3BYL3"/>
<dbReference type="OrthoDB" id="5226580at2759"/>
<dbReference type="RefSeq" id="XP_043124095.1">
    <property type="nucleotide sequence ID" value="XM_043268160.1"/>
</dbReference>
<protein>
    <submittedName>
        <fullName evidence="1">Uncharacterized protein</fullName>
    </submittedName>
</protein>
<dbReference type="Proteomes" id="UP000710440">
    <property type="component" value="Unassembled WGS sequence"/>
</dbReference>